<dbReference type="InterPro" id="IPR011006">
    <property type="entry name" value="CheY-like_superfamily"/>
</dbReference>
<reference evidence="8 9" key="1">
    <citation type="submission" date="2016-11" db="EMBL/GenBank/DDBJ databases">
        <authorList>
            <person name="Jaros S."/>
            <person name="Januszkiewicz K."/>
            <person name="Wedrychowicz H."/>
        </authorList>
    </citation>
    <scope>NUCLEOTIDE SEQUENCE [LARGE SCALE GENOMIC DNA]</scope>
    <source>
        <strain evidence="8 9">DSM 18231</strain>
    </source>
</reference>
<sequence length="129" mass="14874">MSDSTSQRILMIEDEEDIAFLIRFMLERHGFVVDHAADGRQAMEKITTSSPPDLTLMDIMLPYHDGLELIERLRAEAGWEQVPVLMLTAKAREADIVRALELGADDYVTKPFQPEELLARIRRLLRRPR</sequence>
<evidence type="ECO:0000259" key="7">
    <source>
        <dbReference type="PROSITE" id="PS50110"/>
    </source>
</evidence>
<dbReference type="FunFam" id="3.40.50.2300:FF:000001">
    <property type="entry name" value="DNA-binding response regulator PhoB"/>
    <property type="match status" value="1"/>
</dbReference>
<dbReference type="Proteomes" id="UP000184000">
    <property type="component" value="Unassembled WGS sequence"/>
</dbReference>
<dbReference type="Pfam" id="PF00072">
    <property type="entry name" value="Response_reg"/>
    <property type="match status" value="1"/>
</dbReference>
<accession>A0A1M5LD28</accession>
<dbReference type="SUPFAM" id="SSF52172">
    <property type="entry name" value="CheY-like"/>
    <property type="match status" value="1"/>
</dbReference>
<dbReference type="GO" id="GO:0032993">
    <property type="term" value="C:protein-DNA complex"/>
    <property type="evidence" value="ECO:0007669"/>
    <property type="project" value="TreeGrafter"/>
</dbReference>
<dbReference type="GO" id="GO:0006355">
    <property type="term" value="P:regulation of DNA-templated transcription"/>
    <property type="evidence" value="ECO:0007669"/>
    <property type="project" value="TreeGrafter"/>
</dbReference>
<dbReference type="SMART" id="SM00448">
    <property type="entry name" value="REC"/>
    <property type="match status" value="1"/>
</dbReference>
<keyword evidence="2" id="KW-0902">Two-component regulatory system</keyword>
<keyword evidence="3" id="KW-0805">Transcription regulation</keyword>
<name>A0A1M5LD28_9GAMM</name>
<feature type="modified residue" description="4-aspartylphosphate" evidence="6">
    <location>
        <position position="58"/>
    </location>
</feature>
<evidence type="ECO:0000256" key="1">
    <source>
        <dbReference type="ARBA" id="ARBA00022553"/>
    </source>
</evidence>
<dbReference type="PROSITE" id="PS50110">
    <property type="entry name" value="RESPONSE_REGULATORY"/>
    <property type="match status" value="1"/>
</dbReference>
<dbReference type="EMBL" id="FQXA01000001">
    <property type="protein sequence ID" value="SHG62961.1"/>
    <property type="molecule type" value="Genomic_DNA"/>
</dbReference>
<dbReference type="GO" id="GO:0000976">
    <property type="term" value="F:transcription cis-regulatory region binding"/>
    <property type="evidence" value="ECO:0007669"/>
    <property type="project" value="TreeGrafter"/>
</dbReference>
<dbReference type="AlphaFoldDB" id="A0A1M5LD28"/>
<dbReference type="GeneID" id="98636182"/>
<protein>
    <submittedName>
        <fullName evidence="8">Response regulator receiver domain-containing protein</fullName>
    </submittedName>
</protein>
<dbReference type="GO" id="GO:0005829">
    <property type="term" value="C:cytosol"/>
    <property type="evidence" value="ECO:0007669"/>
    <property type="project" value="TreeGrafter"/>
</dbReference>
<keyword evidence="5" id="KW-0804">Transcription</keyword>
<evidence type="ECO:0000313" key="9">
    <source>
        <dbReference type="Proteomes" id="UP000184000"/>
    </source>
</evidence>
<dbReference type="InterPro" id="IPR001789">
    <property type="entry name" value="Sig_transdc_resp-reg_receiver"/>
</dbReference>
<dbReference type="RefSeq" id="WP_073299395.1">
    <property type="nucleotide sequence ID" value="NZ_FQXA01000001.1"/>
</dbReference>
<dbReference type="GO" id="GO:0000156">
    <property type="term" value="F:phosphorelay response regulator activity"/>
    <property type="evidence" value="ECO:0007669"/>
    <property type="project" value="TreeGrafter"/>
</dbReference>
<organism evidence="8 9">
    <name type="scientific">Stutzerimonas xanthomarina DSM 18231</name>
    <dbReference type="NCBI Taxonomy" id="1403346"/>
    <lineage>
        <taxon>Bacteria</taxon>
        <taxon>Pseudomonadati</taxon>
        <taxon>Pseudomonadota</taxon>
        <taxon>Gammaproteobacteria</taxon>
        <taxon>Pseudomonadales</taxon>
        <taxon>Pseudomonadaceae</taxon>
        <taxon>Stutzerimonas</taxon>
    </lineage>
</organism>
<evidence type="ECO:0000256" key="6">
    <source>
        <dbReference type="PROSITE-ProRule" id="PRU00169"/>
    </source>
</evidence>
<dbReference type="CDD" id="cd17574">
    <property type="entry name" value="REC_OmpR"/>
    <property type="match status" value="1"/>
</dbReference>
<gene>
    <name evidence="8" type="ORF">SAMN02744645_0989</name>
</gene>
<dbReference type="InterPro" id="IPR039420">
    <property type="entry name" value="WalR-like"/>
</dbReference>
<dbReference type="Gene3D" id="3.40.50.2300">
    <property type="match status" value="1"/>
</dbReference>
<dbReference type="PANTHER" id="PTHR48111:SF21">
    <property type="entry name" value="DNA-BINDING DUAL MASTER TRANSCRIPTIONAL REGULATOR RPAA"/>
    <property type="match status" value="1"/>
</dbReference>
<keyword evidence="4" id="KW-0238">DNA-binding</keyword>
<proteinExistence type="predicted"/>
<feature type="domain" description="Response regulatory" evidence="7">
    <location>
        <begin position="8"/>
        <end position="125"/>
    </location>
</feature>
<evidence type="ECO:0000256" key="4">
    <source>
        <dbReference type="ARBA" id="ARBA00023125"/>
    </source>
</evidence>
<evidence type="ECO:0000256" key="5">
    <source>
        <dbReference type="ARBA" id="ARBA00023163"/>
    </source>
</evidence>
<dbReference type="PANTHER" id="PTHR48111">
    <property type="entry name" value="REGULATOR OF RPOS"/>
    <property type="match status" value="1"/>
</dbReference>
<evidence type="ECO:0000256" key="2">
    <source>
        <dbReference type="ARBA" id="ARBA00023012"/>
    </source>
</evidence>
<evidence type="ECO:0000313" key="8">
    <source>
        <dbReference type="EMBL" id="SHG62961.1"/>
    </source>
</evidence>
<keyword evidence="1 6" id="KW-0597">Phosphoprotein</keyword>
<evidence type="ECO:0000256" key="3">
    <source>
        <dbReference type="ARBA" id="ARBA00023015"/>
    </source>
</evidence>